<evidence type="ECO:0000256" key="1">
    <source>
        <dbReference type="SAM" id="MobiDB-lite"/>
    </source>
</evidence>
<name>A0A8D8F4C1_CULPI</name>
<feature type="compositionally biased region" description="Basic and acidic residues" evidence="1">
    <location>
        <begin position="65"/>
        <end position="90"/>
    </location>
</feature>
<reference evidence="2" key="1">
    <citation type="submission" date="2021-05" db="EMBL/GenBank/DDBJ databases">
        <authorList>
            <person name="Alioto T."/>
            <person name="Alioto T."/>
            <person name="Gomez Garrido J."/>
        </authorList>
    </citation>
    <scope>NUCLEOTIDE SEQUENCE</scope>
</reference>
<feature type="region of interest" description="Disordered" evidence="1">
    <location>
        <begin position="16"/>
        <end position="114"/>
    </location>
</feature>
<dbReference type="EMBL" id="HBUE01030865">
    <property type="protein sequence ID" value="CAG6456419.1"/>
    <property type="molecule type" value="Transcribed_RNA"/>
</dbReference>
<sequence>MITRVFVTACHVTTRISPSSSARNPHMQRRKSQPKRIKRNRSSTKLQHSNNRWMECNGATPGVDHSTRDRSNHVAGRDWSGKRHYSDHVTHRLRLGTGSSNSNTSQEVADHQAL</sequence>
<accession>A0A8D8F4C1</accession>
<protein>
    <submittedName>
        <fullName evidence="2">(northern house mosquito) hypothetical protein</fullName>
    </submittedName>
</protein>
<proteinExistence type="predicted"/>
<feature type="compositionally biased region" description="Basic residues" evidence="1">
    <location>
        <begin position="26"/>
        <end position="42"/>
    </location>
</feature>
<dbReference type="AlphaFoldDB" id="A0A8D8F4C1"/>
<evidence type="ECO:0000313" key="2">
    <source>
        <dbReference type="EMBL" id="CAG6456419.1"/>
    </source>
</evidence>
<organism evidence="2">
    <name type="scientific">Culex pipiens</name>
    <name type="common">House mosquito</name>
    <dbReference type="NCBI Taxonomy" id="7175"/>
    <lineage>
        <taxon>Eukaryota</taxon>
        <taxon>Metazoa</taxon>
        <taxon>Ecdysozoa</taxon>
        <taxon>Arthropoda</taxon>
        <taxon>Hexapoda</taxon>
        <taxon>Insecta</taxon>
        <taxon>Pterygota</taxon>
        <taxon>Neoptera</taxon>
        <taxon>Endopterygota</taxon>
        <taxon>Diptera</taxon>
        <taxon>Nematocera</taxon>
        <taxon>Culicoidea</taxon>
        <taxon>Culicidae</taxon>
        <taxon>Culicinae</taxon>
        <taxon>Culicini</taxon>
        <taxon>Culex</taxon>
        <taxon>Culex</taxon>
    </lineage>
</organism>
<feature type="compositionally biased region" description="Polar residues" evidence="1">
    <location>
        <begin position="43"/>
        <end position="52"/>
    </location>
</feature>
<feature type="compositionally biased region" description="Polar residues" evidence="1">
    <location>
        <begin position="97"/>
        <end position="107"/>
    </location>
</feature>